<gene>
    <name evidence="5" type="ORF">GIY09_09350</name>
</gene>
<dbReference type="InterPro" id="IPR050090">
    <property type="entry name" value="Tyrosine_recombinase_XerCD"/>
</dbReference>
<keyword evidence="3" id="KW-0233">DNA recombination</keyword>
<dbReference type="Gene3D" id="1.10.443.10">
    <property type="entry name" value="Intergrase catalytic core"/>
    <property type="match status" value="1"/>
</dbReference>
<evidence type="ECO:0000256" key="3">
    <source>
        <dbReference type="ARBA" id="ARBA00023172"/>
    </source>
</evidence>
<dbReference type="InterPro" id="IPR011010">
    <property type="entry name" value="DNA_brk_join_enz"/>
</dbReference>
<comment type="caution">
    <text evidence="5">The sequence shown here is derived from an EMBL/GenBank/DDBJ whole genome shotgun (WGS) entry which is preliminary data.</text>
</comment>
<dbReference type="SUPFAM" id="SSF56349">
    <property type="entry name" value="DNA breaking-rejoining enzymes"/>
    <property type="match status" value="2"/>
</dbReference>
<evidence type="ECO:0000256" key="2">
    <source>
        <dbReference type="ARBA" id="ARBA00023125"/>
    </source>
</evidence>
<reference evidence="5 6" key="1">
    <citation type="submission" date="2019-11" db="EMBL/GenBank/DDBJ databases">
        <title>Characterisation of Fundicoccus ignavus gen. nov. sp. nov., a novel genus of the family Aerococcaceae isolated from bulk tank milk.</title>
        <authorList>
            <person name="Siebert A."/>
            <person name="Huptas C."/>
            <person name="Wenning M."/>
            <person name="Scherer S."/>
            <person name="Doll E.V."/>
        </authorList>
    </citation>
    <scope>NUCLEOTIDE SEQUENCE [LARGE SCALE GENOMIC DNA]</scope>
    <source>
        <strain evidence="5 6">WS4759</strain>
    </source>
</reference>
<comment type="similarity">
    <text evidence="1">Belongs to the 'phage' integrase family.</text>
</comment>
<dbReference type="InterPro" id="IPR002104">
    <property type="entry name" value="Integrase_catalytic"/>
</dbReference>
<sequence>MAKFRYKQIDGGKVNVSKVEHHHLYGVSWRFGTSTNVNNDKESIRKAERYISDYIEKRKEWPLSKLVDTYPSQYSRALNRTSGEKASLTYKQAVEELVIWMRGKNVSQNTIHGRIKFLRHMGDLYDLHKRDVTLISAQEVNRLLLDKHKSLNTHSTATFDTGLASFRWLFRYLYEKEYTDTNLLKNHDFIKPDLNTEIVRKSRKDEFFDEYELTFIYDCLDDRRHRLKESDIKELRSQLLKDKRKGIPTDDHQFYKAHYKVRQILQLMIDTGLRSGEVIALRYKSLEGCVLLKDKIDFSSRLWLTLEKFYATLTDDSVYSHVLEKARIDDISLSSLEKFYPRASKMSFEQRTSFINTLKFIDRFESDDLVYWRDFGFKQWWGGGINPTRRNKRSVNFEDLVLLENDIFWLADAVPGMYAYFTVEGTVSKGLDDKGQSYIFIKDTAKTTASTGRGIPLEKRARDTLSKVWRDIIKLEEPDTSKVDFMFLNSEGGHYDPSAITNAWTKLNRKMRKIRPDLPILSPHKLRHSYLTYKANNSKTMGDLVKLSNIAGHAKMSTTLDVYVHHDAGQINTDTIHHF</sequence>
<evidence type="ECO:0000256" key="1">
    <source>
        <dbReference type="ARBA" id="ARBA00008857"/>
    </source>
</evidence>
<keyword evidence="2" id="KW-0238">DNA-binding</keyword>
<protein>
    <submittedName>
        <fullName evidence="5">Tyrosine-type recombinase/integrase</fullName>
    </submittedName>
</protein>
<dbReference type="PANTHER" id="PTHR30349:SF41">
    <property type="entry name" value="INTEGRASE_RECOMBINASE PROTEIN MJ0367-RELATED"/>
    <property type="match status" value="1"/>
</dbReference>
<evidence type="ECO:0000259" key="4">
    <source>
        <dbReference type="PROSITE" id="PS51898"/>
    </source>
</evidence>
<dbReference type="EMBL" id="WJQS01000008">
    <property type="protein sequence ID" value="MRI86068.1"/>
    <property type="molecule type" value="Genomic_DNA"/>
</dbReference>
<dbReference type="GO" id="GO:0006310">
    <property type="term" value="P:DNA recombination"/>
    <property type="evidence" value="ECO:0007669"/>
    <property type="project" value="UniProtKB-KW"/>
</dbReference>
<dbReference type="RefSeq" id="WP_153863847.1">
    <property type="nucleotide sequence ID" value="NZ_WJQS01000008.1"/>
</dbReference>
<feature type="domain" description="Tyr recombinase" evidence="4">
    <location>
        <begin position="222"/>
        <end position="577"/>
    </location>
</feature>
<dbReference type="Proteomes" id="UP000430975">
    <property type="component" value="Unassembled WGS sequence"/>
</dbReference>
<name>A0A6I2GNL5_9LACT</name>
<evidence type="ECO:0000313" key="6">
    <source>
        <dbReference type="Proteomes" id="UP000430975"/>
    </source>
</evidence>
<keyword evidence="6" id="KW-1185">Reference proteome</keyword>
<dbReference type="GO" id="GO:0003677">
    <property type="term" value="F:DNA binding"/>
    <property type="evidence" value="ECO:0007669"/>
    <property type="project" value="UniProtKB-KW"/>
</dbReference>
<dbReference type="InterPro" id="IPR013762">
    <property type="entry name" value="Integrase-like_cat_sf"/>
</dbReference>
<dbReference type="AlphaFoldDB" id="A0A6I2GNL5"/>
<accession>A0A6I2GNL5</accession>
<proteinExistence type="inferred from homology"/>
<organism evidence="5 6">
    <name type="scientific">Fundicoccus ignavus</name>
    <dbReference type="NCBI Taxonomy" id="2664442"/>
    <lineage>
        <taxon>Bacteria</taxon>
        <taxon>Bacillati</taxon>
        <taxon>Bacillota</taxon>
        <taxon>Bacilli</taxon>
        <taxon>Lactobacillales</taxon>
        <taxon>Aerococcaceae</taxon>
        <taxon>Fundicoccus</taxon>
    </lineage>
</organism>
<dbReference type="PANTHER" id="PTHR30349">
    <property type="entry name" value="PHAGE INTEGRASE-RELATED"/>
    <property type="match status" value="1"/>
</dbReference>
<dbReference type="GO" id="GO:0015074">
    <property type="term" value="P:DNA integration"/>
    <property type="evidence" value="ECO:0007669"/>
    <property type="project" value="InterPro"/>
</dbReference>
<dbReference type="PROSITE" id="PS51898">
    <property type="entry name" value="TYR_RECOMBINASE"/>
    <property type="match status" value="1"/>
</dbReference>
<evidence type="ECO:0000313" key="5">
    <source>
        <dbReference type="EMBL" id="MRI86068.1"/>
    </source>
</evidence>
<dbReference type="Pfam" id="PF00589">
    <property type="entry name" value="Phage_integrase"/>
    <property type="match status" value="1"/>
</dbReference>